<feature type="non-terminal residue" evidence="1">
    <location>
        <position position="63"/>
    </location>
</feature>
<accession>A0ABV0SAZ1</accession>
<evidence type="ECO:0000313" key="2">
    <source>
        <dbReference type="Proteomes" id="UP001434883"/>
    </source>
</evidence>
<protein>
    <submittedName>
        <fullName evidence="1">Uncharacterized protein</fullName>
    </submittedName>
</protein>
<dbReference type="EMBL" id="JAHRIN010073537">
    <property type="protein sequence ID" value="MEQ2216928.1"/>
    <property type="molecule type" value="Genomic_DNA"/>
</dbReference>
<reference evidence="1 2" key="1">
    <citation type="submission" date="2021-06" db="EMBL/GenBank/DDBJ databases">
        <authorList>
            <person name="Palmer J.M."/>
        </authorList>
    </citation>
    <scope>NUCLEOTIDE SEQUENCE [LARGE SCALE GENOMIC DNA]</scope>
    <source>
        <strain evidence="1 2">XC_2019</strain>
        <tissue evidence="1">Muscle</tissue>
    </source>
</reference>
<gene>
    <name evidence="1" type="ORF">XENOCAPTIV_025865</name>
</gene>
<name>A0ABV0SAZ1_9TELE</name>
<evidence type="ECO:0000313" key="1">
    <source>
        <dbReference type="EMBL" id="MEQ2216928.1"/>
    </source>
</evidence>
<sequence length="63" mass="6920">MQPRNQSLVSVDGLGADTPQVEEKLTGCSSLMSTLVSVKHFNILSFSEHYILVRGYQLLPNVA</sequence>
<dbReference type="Proteomes" id="UP001434883">
    <property type="component" value="Unassembled WGS sequence"/>
</dbReference>
<organism evidence="1 2">
    <name type="scientific">Xenoophorus captivus</name>
    <dbReference type="NCBI Taxonomy" id="1517983"/>
    <lineage>
        <taxon>Eukaryota</taxon>
        <taxon>Metazoa</taxon>
        <taxon>Chordata</taxon>
        <taxon>Craniata</taxon>
        <taxon>Vertebrata</taxon>
        <taxon>Euteleostomi</taxon>
        <taxon>Actinopterygii</taxon>
        <taxon>Neopterygii</taxon>
        <taxon>Teleostei</taxon>
        <taxon>Neoteleostei</taxon>
        <taxon>Acanthomorphata</taxon>
        <taxon>Ovalentaria</taxon>
        <taxon>Atherinomorphae</taxon>
        <taxon>Cyprinodontiformes</taxon>
        <taxon>Goodeidae</taxon>
        <taxon>Xenoophorus</taxon>
    </lineage>
</organism>
<keyword evidence="2" id="KW-1185">Reference proteome</keyword>
<proteinExistence type="predicted"/>
<comment type="caution">
    <text evidence="1">The sequence shown here is derived from an EMBL/GenBank/DDBJ whole genome shotgun (WGS) entry which is preliminary data.</text>
</comment>